<name>A0A2W7R467_9BACT</name>
<protein>
    <submittedName>
        <fullName evidence="1">Uncharacterized protein</fullName>
    </submittedName>
</protein>
<proteinExistence type="predicted"/>
<dbReference type="AlphaFoldDB" id="A0A2W7R467"/>
<dbReference type="Proteomes" id="UP000249115">
    <property type="component" value="Unassembled WGS sequence"/>
</dbReference>
<comment type="caution">
    <text evidence="1">The sequence shown here is derived from an EMBL/GenBank/DDBJ whole genome shotgun (WGS) entry which is preliminary data.</text>
</comment>
<sequence>MQWYDYLPCEKSHQNDSGTGIQTLIKQLLTDENHRTLGERYKDAIFL</sequence>
<gene>
    <name evidence="1" type="ORF">LV84_03958</name>
</gene>
<reference evidence="1 2" key="1">
    <citation type="submission" date="2018-06" db="EMBL/GenBank/DDBJ databases">
        <title>Genomic Encyclopedia of Archaeal and Bacterial Type Strains, Phase II (KMG-II): from individual species to whole genera.</title>
        <authorList>
            <person name="Goeker M."/>
        </authorList>
    </citation>
    <scope>NUCLEOTIDE SEQUENCE [LARGE SCALE GENOMIC DNA]</scope>
    <source>
        <strain evidence="1 2">DSM 22686</strain>
    </source>
</reference>
<evidence type="ECO:0000313" key="2">
    <source>
        <dbReference type="Proteomes" id="UP000249115"/>
    </source>
</evidence>
<evidence type="ECO:0000313" key="1">
    <source>
        <dbReference type="EMBL" id="PZX50647.1"/>
    </source>
</evidence>
<dbReference type="EMBL" id="QKZU01000022">
    <property type="protein sequence ID" value="PZX50647.1"/>
    <property type="molecule type" value="Genomic_DNA"/>
</dbReference>
<organism evidence="1 2">
    <name type="scientific">Algoriphagus ratkowskyi</name>
    <dbReference type="NCBI Taxonomy" id="57028"/>
    <lineage>
        <taxon>Bacteria</taxon>
        <taxon>Pseudomonadati</taxon>
        <taxon>Bacteroidota</taxon>
        <taxon>Cytophagia</taxon>
        <taxon>Cytophagales</taxon>
        <taxon>Cyclobacteriaceae</taxon>
        <taxon>Algoriphagus</taxon>
    </lineage>
</organism>
<accession>A0A2W7R467</accession>